<dbReference type="EMBL" id="JAEFCI010004268">
    <property type="protein sequence ID" value="KAG5461059.1"/>
    <property type="molecule type" value="Genomic_DNA"/>
</dbReference>
<evidence type="ECO:0000313" key="2">
    <source>
        <dbReference type="EMBL" id="KAG5461059.1"/>
    </source>
</evidence>
<keyword evidence="3" id="KW-1185">Reference proteome</keyword>
<sequence>MRGHVDARAGDGNRRFAGKARLVLRELCQLLRAALHGHGQVQVRAEPRQEVPGRRRRGRNRRARSVERFGKRLKAPSHFLLRQLCQMANLFESPWDVRVPAGDKDARSHHDGDVLLQLQHLLINHSFREVHIVRNV</sequence>
<evidence type="ECO:0000256" key="1">
    <source>
        <dbReference type="SAM" id="MobiDB-lite"/>
    </source>
</evidence>
<accession>A0A8H7ZXI3</accession>
<reference evidence="2 3" key="1">
    <citation type="journal article" name="Sci. Rep.">
        <title>Genome-scale phylogenetic analyses confirm Olpidium as the closest living zoosporic fungus to the non-flagellated, terrestrial fungi.</title>
        <authorList>
            <person name="Chang Y."/>
            <person name="Rochon D."/>
            <person name="Sekimoto S."/>
            <person name="Wang Y."/>
            <person name="Chovatia M."/>
            <person name="Sandor L."/>
            <person name="Salamov A."/>
            <person name="Grigoriev I.V."/>
            <person name="Stajich J.E."/>
            <person name="Spatafora J.W."/>
        </authorList>
    </citation>
    <scope>NUCLEOTIDE SEQUENCE [LARGE SCALE GENOMIC DNA]</scope>
    <source>
        <strain evidence="2">S191</strain>
    </source>
</reference>
<proteinExistence type="predicted"/>
<protein>
    <submittedName>
        <fullName evidence="2">Uncharacterized protein</fullName>
    </submittedName>
</protein>
<organism evidence="2 3">
    <name type="scientific">Olpidium bornovanus</name>
    <dbReference type="NCBI Taxonomy" id="278681"/>
    <lineage>
        <taxon>Eukaryota</taxon>
        <taxon>Fungi</taxon>
        <taxon>Fungi incertae sedis</taxon>
        <taxon>Olpidiomycota</taxon>
        <taxon>Olpidiomycotina</taxon>
        <taxon>Olpidiomycetes</taxon>
        <taxon>Olpidiales</taxon>
        <taxon>Olpidiaceae</taxon>
        <taxon>Olpidium</taxon>
    </lineage>
</organism>
<name>A0A8H7ZXI3_9FUNG</name>
<dbReference type="Proteomes" id="UP000673691">
    <property type="component" value="Unassembled WGS sequence"/>
</dbReference>
<evidence type="ECO:0000313" key="3">
    <source>
        <dbReference type="Proteomes" id="UP000673691"/>
    </source>
</evidence>
<dbReference type="AlphaFoldDB" id="A0A8H7ZXI3"/>
<feature type="region of interest" description="Disordered" evidence="1">
    <location>
        <begin position="43"/>
        <end position="65"/>
    </location>
</feature>
<gene>
    <name evidence="2" type="ORF">BJ554DRAFT_6806</name>
</gene>
<feature type="compositionally biased region" description="Basic residues" evidence="1">
    <location>
        <begin position="54"/>
        <end position="63"/>
    </location>
</feature>
<comment type="caution">
    <text evidence="2">The sequence shown here is derived from an EMBL/GenBank/DDBJ whole genome shotgun (WGS) entry which is preliminary data.</text>
</comment>